<organism evidence="1 2">
    <name type="scientific">Peribacillus saganii</name>
    <dbReference type="NCBI Taxonomy" id="2303992"/>
    <lineage>
        <taxon>Bacteria</taxon>
        <taxon>Bacillati</taxon>
        <taxon>Bacillota</taxon>
        <taxon>Bacilli</taxon>
        <taxon>Bacillales</taxon>
        <taxon>Bacillaceae</taxon>
        <taxon>Peribacillus</taxon>
    </lineage>
</organism>
<proteinExistence type="predicted"/>
<evidence type="ECO:0000313" key="1">
    <source>
        <dbReference type="EMBL" id="RFU66794.1"/>
    </source>
</evidence>
<dbReference type="OrthoDB" id="2959394at2"/>
<keyword evidence="2" id="KW-1185">Reference proteome</keyword>
<dbReference type="RefSeq" id="WP_117327897.1">
    <property type="nucleotide sequence ID" value="NZ_QVTE01000050.1"/>
</dbReference>
<evidence type="ECO:0000313" key="2">
    <source>
        <dbReference type="Proteomes" id="UP000264541"/>
    </source>
</evidence>
<accession>A0A372LJY6</accession>
<dbReference type="EMBL" id="QVTE01000050">
    <property type="protein sequence ID" value="RFU66794.1"/>
    <property type="molecule type" value="Genomic_DNA"/>
</dbReference>
<name>A0A372LJY6_9BACI</name>
<reference evidence="1 2" key="1">
    <citation type="submission" date="2018-08" db="EMBL/GenBank/DDBJ databases">
        <title>Bacillus chawlae sp. nov., Bacillus glennii sp. nov., and Bacillus saganii sp. nov. Isolated from the Vehicle Assembly Building at Kennedy Space Center where the Viking Spacecraft were Assembled.</title>
        <authorList>
            <person name="Seuylemezian A."/>
            <person name="Vaishampayan P."/>
        </authorList>
    </citation>
    <scope>NUCLEOTIDE SEQUENCE [LARGE SCALE GENOMIC DNA]</scope>
    <source>
        <strain evidence="1 2">V47-23a</strain>
    </source>
</reference>
<comment type="caution">
    <text evidence="1">The sequence shown here is derived from an EMBL/GenBank/DDBJ whole genome shotgun (WGS) entry which is preliminary data.</text>
</comment>
<protein>
    <submittedName>
        <fullName evidence="1">Uncharacterized protein</fullName>
    </submittedName>
</protein>
<dbReference type="Proteomes" id="UP000264541">
    <property type="component" value="Unassembled WGS sequence"/>
</dbReference>
<dbReference type="AlphaFoldDB" id="A0A372LJY6"/>
<sequence>MNKKHISTMILAALTIWIIVYYSTAKQAEETIIFFPLDSNAFFESANTTLLARDKSPNKFTVSWKASSKLNQKAYLRQDVSLLYANGRLAGILKNWKQHTDQLEQKGESAVTDSSLFQAITFHYAELQQKPDTYSSAQEMSASTLYVVQSAYSKLQHFQRPLTKEQKEWKQTLDMAGAAVSRSAWELAMNKFSINPDEYKILPLTELAARKEELLGAYPKQKQEEIIGKLWEGLYKNYVLGIKKEDGSAVDPTGSTIPLLLVSIPKGELLVIITSADGTPALLRQRL</sequence>
<gene>
    <name evidence="1" type="ORF">D0469_16890</name>
</gene>